<accession>E6QIF0</accession>
<gene>
    <name evidence="1" type="ORF">CARN6_0322</name>
</gene>
<protein>
    <submittedName>
        <fullName evidence="1">Uncharacterized protein</fullName>
    </submittedName>
</protein>
<proteinExistence type="predicted"/>
<comment type="caution">
    <text evidence="1">The sequence shown here is derived from an EMBL/GenBank/DDBJ whole genome shotgun (WGS) entry which is preliminary data.</text>
</comment>
<organism evidence="1">
    <name type="scientific">mine drainage metagenome</name>
    <dbReference type="NCBI Taxonomy" id="410659"/>
    <lineage>
        <taxon>unclassified sequences</taxon>
        <taxon>metagenomes</taxon>
        <taxon>ecological metagenomes</taxon>
    </lineage>
</organism>
<sequence length="71" mass="7785">MGKGLDHYCPTVIITDDAPKADYQLEAWDTGAGPGRKPYKFTLFRNGDRVFSTETRSLAGAVKDVCGFISK</sequence>
<dbReference type="AlphaFoldDB" id="E6QIF0"/>
<name>E6QIF0_9ZZZZ</name>
<dbReference type="EMBL" id="CABQ01000051">
    <property type="protein sequence ID" value="CBI07016.1"/>
    <property type="molecule type" value="Genomic_DNA"/>
</dbReference>
<evidence type="ECO:0000313" key="1">
    <source>
        <dbReference type="EMBL" id="CBI07016.1"/>
    </source>
</evidence>
<reference evidence="1" key="1">
    <citation type="submission" date="2009-10" db="EMBL/GenBank/DDBJ databases">
        <title>Diversity of trophic interactions inside an arsenic-rich microbial ecosystem.</title>
        <authorList>
            <person name="Bertin P.N."/>
            <person name="Heinrich-Salmeron A."/>
            <person name="Pelletier E."/>
            <person name="Goulhen-Chollet F."/>
            <person name="Arsene-Ploetze F."/>
            <person name="Gallien S."/>
            <person name="Calteau A."/>
            <person name="Vallenet D."/>
            <person name="Casiot C."/>
            <person name="Chane-Woon-Ming B."/>
            <person name="Giloteaux L."/>
            <person name="Barakat M."/>
            <person name="Bonnefoy V."/>
            <person name="Bruneel O."/>
            <person name="Chandler M."/>
            <person name="Cleiss J."/>
            <person name="Duran R."/>
            <person name="Elbaz-Poulichet F."/>
            <person name="Fonknechten N."/>
            <person name="Lauga B."/>
            <person name="Mornico D."/>
            <person name="Ortet P."/>
            <person name="Schaeffer C."/>
            <person name="Siguier P."/>
            <person name="Alexander Thil Smith A."/>
            <person name="Van Dorsselaer A."/>
            <person name="Weissenbach J."/>
            <person name="Medigue C."/>
            <person name="Le Paslier D."/>
        </authorList>
    </citation>
    <scope>NUCLEOTIDE SEQUENCE</scope>
</reference>